<evidence type="ECO:0000256" key="2">
    <source>
        <dbReference type="SAM" id="MobiDB-lite"/>
    </source>
</evidence>
<evidence type="ECO:0008006" key="7">
    <source>
        <dbReference type="Google" id="ProtNLM"/>
    </source>
</evidence>
<dbReference type="Pfam" id="PF07250">
    <property type="entry name" value="Glyoxal_oxid_N"/>
    <property type="match status" value="1"/>
</dbReference>
<feature type="compositionally biased region" description="Low complexity" evidence="2">
    <location>
        <begin position="847"/>
        <end position="861"/>
    </location>
</feature>
<feature type="compositionally biased region" description="Basic residues" evidence="2">
    <location>
        <begin position="488"/>
        <end position="498"/>
    </location>
</feature>
<feature type="compositionally biased region" description="Polar residues" evidence="2">
    <location>
        <begin position="61"/>
        <end position="71"/>
    </location>
</feature>
<dbReference type="Gene3D" id="2.60.120.260">
    <property type="entry name" value="Galactose-binding domain-like"/>
    <property type="match status" value="1"/>
</dbReference>
<comment type="caution">
    <text evidence="5">The sequence shown here is derived from an EMBL/GenBank/DDBJ whole genome shotgun (WGS) entry which is preliminary data.</text>
</comment>
<feature type="region of interest" description="Disordered" evidence="2">
    <location>
        <begin position="61"/>
        <end position="102"/>
    </location>
</feature>
<dbReference type="PANTHER" id="PTHR32208:SF96">
    <property type="entry name" value="GLYOXAL OXIDASE"/>
    <property type="match status" value="1"/>
</dbReference>
<evidence type="ECO:0000313" key="6">
    <source>
        <dbReference type="Proteomes" id="UP000663840"/>
    </source>
</evidence>
<evidence type="ECO:0000259" key="4">
    <source>
        <dbReference type="Pfam" id="PF09118"/>
    </source>
</evidence>
<feature type="compositionally biased region" description="Polar residues" evidence="2">
    <location>
        <begin position="660"/>
        <end position="678"/>
    </location>
</feature>
<feature type="domain" description="Galactose oxidase-like Early set" evidence="4">
    <location>
        <begin position="1727"/>
        <end position="1824"/>
    </location>
</feature>
<dbReference type="InterPro" id="IPR013783">
    <property type="entry name" value="Ig-like_fold"/>
</dbReference>
<feature type="compositionally biased region" description="Basic residues" evidence="2">
    <location>
        <begin position="684"/>
        <end position="699"/>
    </location>
</feature>
<dbReference type="InterPro" id="IPR015202">
    <property type="entry name" value="GO-like_E_set"/>
</dbReference>
<feature type="compositionally biased region" description="Polar residues" evidence="2">
    <location>
        <begin position="700"/>
        <end position="711"/>
    </location>
</feature>
<dbReference type="InterPro" id="IPR014756">
    <property type="entry name" value="Ig_E-set"/>
</dbReference>
<dbReference type="CDD" id="cd02851">
    <property type="entry name" value="E_set_GO_C"/>
    <property type="match status" value="1"/>
</dbReference>
<keyword evidence="1" id="KW-0732">Signal</keyword>
<dbReference type="SUPFAM" id="SSF81296">
    <property type="entry name" value="E set domains"/>
    <property type="match status" value="1"/>
</dbReference>
<feature type="region of interest" description="Disordered" evidence="2">
    <location>
        <begin position="329"/>
        <end position="525"/>
    </location>
</feature>
<name>A0A8H3C7I6_9AGAM</name>
<organism evidence="5 6">
    <name type="scientific">Rhizoctonia solani</name>
    <dbReference type="NCBI Taxonomy" id="456999"/>
    <lineage>
        <taxon>Eukaryota</taxon>
        <taxon>Fungi</taxon>
        <taxon>Dikarya</taxon>
        <taxon>Basidiomycota</taxon>
        <taxon>Agaricomycotina</taxon>
        <taxon>Agaricomycetes</taxon>
        <taxon>Cantharellales</taxon>
        <taxon>Ceratobasidiaceae</taxon>
        <taxon>Rhizoctonia</taxon>
    </lineage>
</organism>
<protein>
    <recommendedName>
        <fullName evidence="7">Copper radical oxidase</fullName>
    </recommendedName>
</protein>
<evidence type="ECO:0000259" key="3">
    <source>
        <dbReference type="Pfam" id="PF07250"/>
    </source>
</evidence>
<dbReference type="InterPro" id="IPR037293">
    <property type="entry name" value="Gal_Oxidase_central_sf"/>
</dbReference>
<feature type="compositionally biased region" description="Basic and acidic residues" evidence="2">
    <location>
        <begin position="752"/>
        <end position="765"/>
    </location>
</feature>
<feature type="compositionally biased region" description="Low complexity" evidence="2">
    <location>
        <begin position="648"/>
        <end position="659"/>
    </location>
</feature>
<feature type="compositionally biased region" description="Low complexity" evidence="2">
    <location>
        <begin position="958"/>
        <end position="967"/>
    </location>
</feature>
<feature type="compositionally biased region" description="Basic and acidic residues" evidence="2">
    <location>
        <begin position="504"/>
        <end position="519"/>
    </location>
</feature>
<feature type="compositionally biased region" description="Basic and acidic residues" evidence="2">
    <location>
        <begin position="933"/>
        <end position="945"/>
    </location>
</feature>
<feature type="compositionally biased region" description="Low complexity" evidence="2">
    <location>
        <begin position="724"/>
        <end position="740"/>
    </location>
</feature>
<dbReference type="InterPro" id="IPR011043">
    <property type="entry name" value="Gal_Oxase/kelch_b-propeller"/>
</dbReference>
<dbReference type="PANTHER" id="PTHR32208">
    <property type="entry name" value="SECRETED PROTEIN-RELATED"/>
    <property type="match status" value="1"/>
</dbReference>
<feature type="region of interest" description="Disordered" evidence="2">
    <location>
        <begin position="614"/>
        <end position="997"/>
    </location>
</feature>
<feature type="region of interest" description="Disordered" evidence="2">
    <location>
        <begin position="176"/>
        <end position="204"/>
    </location>
</feature>
<feature type="compositionally biased region" description="Low complexity" evidence="2">
    <location>
        <begin position="984"/>
        <end position="993"/>
    </location>
</feature>
<evidence type="ECO:0000313" key="5">
    <source>
        <dbReference type="EMBL" id="CAE6475070.1"/>
    </source>
</evidence>
<sequence length="1830" mass="198540">MIATPKRGDHEFGFDGVHEGCYDLGVRYTWMMHGWGTSVRLAHLDLPSLVESNFNLFLSTTSPITDSNSSRNARDPPALVIRPPAQPPFPDKDWEPSSALGVCSPEGFKSEQSISQLRPYTPSPSVSTFASSSATSSTVATPSLDPPAQPEVFQVLERATEALLLHAQRSFDSITSESVYSHPDTAPDTFQPTRSHADDDDGRSELEKIPEIDLEPQSIEPPSQPILSEPAVESLQVARPLSPVAAGLATSSVSSISHDRTKPNIRPSLIGFFSRWADKRSPAPKEQKDRASGPVSSQGSGARNDSTNGGSAFTRFKNKSTERLTALLVGGEDIKPSSSSIRSSRFRIGGRRANSGSIRTTDRVDSSNVAQSITQGVAQISPPSSPVPAARALEVADTDVPPESSSTHSSERGRAVGPRSSARMYDKPLPVRSPSEEPIGGEPVLISTDVQSDAEHDPVLPEPADQPVQENSSRNLPTPPRSRSPSLFRKKLREKRARTGSLRDLLKKSDSTKSKKQDRFTPPTPFIAWITQHTHRSSPSELPEPPLPALPALATPLATPHISPPPENLSPVVETSPTETSRILSLVWYPPELIRSPYASGISLSEYHDRANNPGSAAAPYDERASSISSRLPGFSEPADETGSQSDPPYSLYLQPPLSGATSRVASLSSSTIHALTTSDRRSPAKLRRKHRPGSKSKTSRIPPTSYSALSRKQFRSRQESTESVAGSSTGPASSAPSRSLDTLLNSAWPEPPDHTIKSDGEDQAYHYLTETGADEDSDREEYLPSPTSAGGASTHPATPKHLRARPRSRSPGEPIRDEHPLPVVMRGANGDQSDWEPDSRVTSYLSASPSTTRSPASPGVKAPPVPPLPQHLTPRARQRAGSTSAARPIGIFENLPFRPPSPVARSTSITPIPPPGTLSGTPPFLNEYQDYINRDSTRAEDSEHQPSNNNMAEHRSGSAASGSSKSSRSKVDPVKDWHKVQPSGSRTSSSRGSIDRTGALYVPTPDVIERNELIIKALKNAPDALHTRFRHFGQLGVLGWSSEFSELIDEIQRCGLERQMFTTTRAQALSTCKALLKLHIDIRLQMISISHDLDDSLMPKRSIPTIQHPTFLSLKPIDCGHDLFTIRRHPTHSAWNGQKMPPHQHSLACGTFTPYFVPEGSVSLDDNHKSIRYLPHTAWKIANDSAFVGGSMHVSNTLGANVTVKFRGTGIQWFGKTSRRHGSPRVFIDGTLTGATSLWSKKTFVKQRLFGLSHLDEGEHILTIQNDGLEIDVDAFVVTSGSTGANSNKPRAEPVSSSARPRWRLEQRGQTGVAAMQVAVISDTEVIVIDKVEHNPLIVEGHPAWGAIYNLERHTVRPLNMKSNSFCAGGSFLGNGTLINVGGNPIVEDDTGPIDFGDENGLQAMRLFNPCPGALCDMYDHPKELHLTSSRWYPTVSRLDDGSVGIIGGSTKGGWMNNASTNNPTMEFFPPKPTGDKGVVRLDFLAKTLNSNLFPIVFTLPDGHLFVAANQDAMVYNWRTNHEHKLPPLPNGVRVTYPMTGTALLLPLTFRNNFEPEVLICGGSTLSDRILPTKLSARDPASNQCFRMTITEAGIAGGWQVEEMPDRRVMPDAVLLPDGRAVVVNGGRTGIAGYGNVKLQVGSSNADDPVFTPVLYDPKAPAGHRFSTEGMPSSDIPRLYHSVATLVPDGSIMIAGSNPNLDVSTVKYGTEYRVEWLKPDYMSLPRPRIVKLPDQIAFMGSFTLDITLTEEANNITVSLMDLGFVTHSVHMNSRLVELECKLASDRRTLTVSSPPSGTVYPPGPAWIYVLADGIPSVGRKLMVGNGIQV</sequence>
<gene>
    <name evidence="5" type="ORF">RDB_LOCUS122614</name>
</gene>
<feature type="compositionally biased region" description="Basic and acidic residues" evidence="2">
    <location>
        <begin position="279"/>
        <end position="291"/>
    </location>
</feature>
<accession>A0A8H3C7I6</accession>
<feature type="domain" description="Glyoxal oxidase N-terminal" evidence="3">
    <location>
        <begin position="1347"/>
        <end position="1722"/>
    </location>
</feature>
<feature type="compositionally biased region" description="Basic and acidic residues" evidence="2">
    <location>
        <begin position="970"/>
        <end position="980"/>
    </location>
</feature>
<feature type="compositionally biased region" description="Polar residues" evidence="2">
    <location>
        <begin position="366"/>
        <end position="378"/>
    </location>
</feature>
<reference evidence="5" key="1">
    <citation type="submission" date="2021-01" db="EMBL/GenBank/DDBJ databases">
        <authorList>
            <person name="Kaushik A."/>
        </authorList>
    </citation>
    <scope>NUCLEOTIDE SEQUENCE</scope>
    <source>
        <strain evidence="5">AG1-1A</strain>
    </source>
</reference>
<proteinExistence type="predicted"/>
<feature type="region of interest" description="Disordered" evidence="2">
    <location>
        <begin position="279"/>
        <end position="317"/>
    </location>
</feature>
<feature type="compositionally biased region" description="Basic residues" evidence="2">
    <location>
        <begin position="799"/>
        <end position="809"/>
    </location>
</feature>
<dbReference type="EMBL" id="CAJMWR010003931">
    <property type="protein sequence ID" value="CAE6475070.1"/>
    <property type="molecule type" value="Genomic_DNA"/>
</dbReference>
<evidence type="ECO:0000256" key="1">
    <source>
        <dbReference type="ARBA" id="ARBA00022729"/>
    </source>
</evidence>
<dbReference type="SUPFAM" id="SSF50965">
    <property type="entry name" value="Galactose oxidase, central domain"/>
    <property type="match status" value="1"/>
</dbReference>
<dbReference type="Gene3D" id="2.60.40.10">
    <property type="entry name" value="Immunoglobulins"/>
    <property type="match status" value="1"/>
</dbReference>
<dbReference type="Pfam" id="PF09118">
    <property type="entry name" value="GO-like_E_set"/>
    <property type="match status" value="1"/>
</dbReference>
<dbReference type="Gene3D" id="2.130.10.80">
    <property type="entry name" value="Galactose oxidase/kelch, beta-propeller"/>
    <property type="match status" value="1"/>
</dbReference>
<dbReference type="Proteomes" id="UP000663840">
    <property type="component" value="Unassembled WGS sequence"/>
</dbReference>
<dbReference type="InterPro" id="IPR009880">
    <property type="entry name" value="Glyoxal_oxidase_N"/>
</dbReference>
<feature type="compositionally biased region" description="Polar residues" evidence="2">
    <location>
        <begin position="294"/>
        <end position="311"/>
    </location>
</feature>